<comment type="caution">
    <text evidence="1">The sequence shown here is derived from an EMBL/GenBank/DDBJ whole genome shotgun (WGS) entry which is preliminary data.</text>
</comment>
<evidence type="ECO:0000313" key="1">
    <source>
        <dbReference type="EMBL" id="EEP66799.1"/>
    </source>
</evidence>
<protein>
    <submittedName>
        <fullName evidence="1">Uncharacterized protein</fullName>
    </submittedName>
</protein>
<dbReference type="EMBL" id="ACJW02000007">
    <property type="protein sequence ID" value="EEP66799.1"/>
    <property type="molecule type" value="Genomic_DNA"/>
</dbReference>
<sequence>MLKKFKLSTLKRQPENVLNAVSGCLLLLSKVLLLQIKFLNHV</sequence>
<evidence type="ECO:0000313" key="2">
    <source>
        <dbReference type="Proteomes" id="UP000003009"/>
    </source>
</evidence>
<accession>C4GM41</accession>
<dbReference type="AlphaFoldDB" id="C4GM41"/>
<gene>
    <name evidence="1" type="ORF">GCWU000324_02773</name>
</gene>
<dbReference type="Proteomes" id="UP000003009">
    <property type="component" value="Unassembled WGS sequence"/>
</dbReference>
<dbReference type="HOGENOM" id="CLU_3252822_0_0_4"/>
<name>C4GM41_9NEIS</name>
<proteinExistence type="predicted"/>
<organism evidence="1 2">
    <name type="scientific">Kingella oralis ATCC 51147</name>
    <dbReference type="NCBI Taxonomy" id="629741"/>
    <lineage>
        <taxon>Bacteria</taxon>
        <taxon>Pseudomonadati</taxon>
        <taxon>Pseudomonadota</taxon>
        <taxon>Betaproteobacteria</taxon>
        <taxon>Neisseriales</taxon>
        <taxon>Neisseriaceae</taxon>
        <taxon>Kingella</taxon>
    </lineage>
</organism>
<keyword evidence="2" id="KW-1185">Reference proteome</keyword>
<reference evidence="1" key="1">
    <citation type="submission" date="2009-04" db="EMBL/GenBank/DDBJ databases">
        <authorList>
            <person name="Weinstock G."/>
            <person name="Sodergren E."/>
            <person name="Clifton S."/>
            <person name="Fulton L."/>
            <person name="Fulton B."/>
            <person name="Courtney L."/>
            <person name="Fronick C."/>
            <person name="Harrison M."/>
            <person name="Strong C."/>
            <person name="Farmer C."/>
            <person name="Delahaunty K."/>
            <person name="Markovic C."/>
            <person name="Hall O."/>
            <person name="Minx P."/>
            <person name="Tomlinson C."/>
            <person name="Mitreva M."/>
            <person name="Nelson J."/>
            <person name="Hou S."/>
            <person name="Wollam A."/>
            <person name="Pepin K.H."/>
            <person name="Johnson M."/>
            <person name="Bhonagiri V."/>
            <person name="Nash W.E."/>
            <person name="Warren W."/>
            <person name="Chinwalla A."/>
            <person name="Mardis E.R."/>
            <person name="Wilson R.K."/>
        </authorList>
    </citation>
    <scope>NUCLEOTIDE SEQUENCE [LARGE SCALE GENOMIC DNA]</scope>
    <source>
        <strain evidence="1">ATCC 51147</strain>
    </source>
</reference>